<dbReference type="KEGG" id="mbr:MONBRDRAFT_27135"/>
<dbReference type="RefSeq" id="XP_001747616.1">
    <property type="nucleotide sequence ID" value="XM_001747564.1"/>
</dbReference>
<proteinExistence type="predicted"/>
<dbReference type="AlphaFoldDB" id="A9V4E6"/>
<dbReference type="InterPro" id="IPR035979">
    <property type="entry name" value="RBD_domain_sf"/>
</dbReference>
<accession>A9V4E6</accession>
<dbReference type="SUPFAM" id="SSF54928">
    <property type="entry name" value="RNA-binding domain, RBD"/>
    <property type="match status" value="1"/>
</dbReference>
<reference evidence="1 2" key="1">
    <citation type="journal article" date="2008" name="Nature">
        <title>The genome of the choanoflagellate Monosiga brevicollis and the origin of metazoans.</title>
        <authorList>
            <consortium name="JGI Sequencing"/>
            <person name="King N."/>
            <person name="Westbrook M.J."/>
            <person name="Young S.L."/>
            <person name="Kuo A."/>
            <person name="Abedin M."/>
            <person name="Chapman J."/>
            <person name="Fairclough S."/>
            <person name="Hellsten U."/>
            <person name="Isogai Y."/>
            <person name="Letunic I."/>
            <person name="Marr M."/>
            <person name="Pincus D."/>
            <person name="Putnam N."/>
            <person name="Rokas A."/>
            <person name="Wright K.J."/>
            <person name="Zuzow R."/>
            <person name="Dirks W."/>
            <person name="Good M."/>
            <person name="Goodstein D."/>
            <person name="Lemons D."/>
            <person name="Li W."/>
            <person name="Lyons J.B."/>
            <person name="Morris A."/>
            <person name="Nichols S."/>
            <person name="Richter D.J."/>
            <person name="Salamov A."/>
            <person name="Bork P."/>
            <person name="Lim W.A."/>
            <person name="Manning G."/>
            <person name="Miller W.T."/>
            <person name="McGinnis W."/>
            <person name="Shapiro H."/>
            <person name="Tjian R."/>
            <person name="Grigoriev I.V."/>
            <person name="Rokhsar D."/>
        </authorList>
    </citation>
    <scope>NUCLEOTIDE SEQUENCE [LARGE SCALE GENOMIC DNA]</scope>
    <source>
        <strain evidence="2">MX1 / ATCC 50154</strain>
    </source>
</reference>
<sequence>MPRKSRAKGGNKQTLIEKQRKQAAAAANQFLTNARLTTSPGPPASSNAGPHAVATVTGGLTSLEHKLNLQTATTLCITKLPAYSTVQQLAALCQRFKSLMRVSILRQEGPTIAYLNFTRREDTLMAKNEIDEQGFDCELVPDFAVGPAP</sequence>
<keyword evidence="2" id="KW-1185">Reference proteome</keyword>
<evidence type="ECO:0008006" key="3">
    <source>
        <dbReference type="Google" id="ProtNLM"/>
    </source>
</evidence>
<organism evidence="1 2">
    <name type="scientific">Monosiga brevicollis</name>
    <name type="common">Choanoflagellate</name>
    <dbReference type="NCBI Taxonomy" id="81824"/>
    <lineage>
        <taxon>Eukaryota</taxon>
        <taxon>Choanoflagellata</taxon>
        <taxon>Craspedida</taxon>
        <taxon>Salpingoecidae</taxon>
        <taxon>Monosiga</taxon>
    </lineage>
</organism>
<dbReference type="GO" id="GO:0003676">
    <property type="term" value="F:nucleic acid binding"/>
    <property type="evidence" value="ECO:0007669"/>
    <property type="project" value="InterPro"/>
</dbReference>
<evidence type="ECO:0000313" key="2">
    <source>
        <dbReference type="Proteomes" id="UP000001357"/>
    </source>
</evidence>
<gene>
    <name evidence="1" type="ORF">MONBRDRAFT_27135</name>
</gene>
<protein>
    <recommendedName>
        <fullName evidence="3">RRM domain-containing protein</fullName>
    </recommendedName>
</protein>
<name>A9V4E6_MONBE</name>
<evidence type="ECO:0000313" key="1">
    <source>
        <dbReference type="EMBL" id="EDQ87696.1"/>
    </source>
</evidence>
<dbReference type="EMBL" id="CH991558">
    <property type="protein sequence ID" value="EDQ87696.1"/>
    <property type="molecule type" value="Genomic_DNA"/>
</dbReference>
<dbReference type="InParanoid" id="A9V4E6"/>
<dbReference type="Gene3D" id="3.30.70.330">
    <property type="match status" value="1"/>
</dbReference>
<dbReference type="Proteomes" id="UP000001357">
    <property type="component" value="Unassembled WGS sequence"/>
</dbReference>
<dbReference type="InterPro" id="IPR012677">
    <property type="entry name" value="Nucleotide-bd_a/b_plait_sf"/>
</dbReference>
<dbReference type="GeneID" id="5892728"/>